<reference evidence="1 2" key="1">
    <citation type="submission" date="2019-06" db="EMBL/GenBank/DDBJ databases">
        <title>Genomic Encyclopedia of Type Strains, Phase IV (KMG-V): Genome sequencing to study the core and pangenomes of soil and plant-associated prokaryotes.</title>
        <authorList>
            <person name="Whitman W."/>
        </authorList>
    </citation>
    <scope>NUCLEOTIDE SEQUENCE [LARGE SCALE GENOMIC DNA]</scope>
    <source>
        <strain evidence="1 2">BR 11796</strain>
    </source>
</reference>
<proteinExistence type="predicted"/>
<name>A0A560BNI0_AZOBR</name>
<dbReference type="EMBL" id="VITF01000001">
    <property type="protein sequence ID" value="TWA74156.1"/>
    <property type="molecule type" value="Genomic_DNA"/>
</dbReference>
<sequence>MSRVASWIMNAALRRLYRHLDRNGFAVVPKVPTVGMCLGMSDTAVNDHGVLLPACSAAEVWIEGILHAPKPPGAP</sequence>
<organism evidence="1 2">
    <name type="scientific">Azospirillum brasilense</name>
    <dbReference type="NCBI Taxonomy" id="192"/>
    <lineage>
        <taxon>Bacteria</taxon>
        <taxon>Pseudomonadati</taxon>
        <taxon>Pseudomonadota</taxon>
        <taxon>Alphaproteobacteria</taxon>
        <taxon>Rhodospirillales</taxon>
        <taxon>Azospirillaceae</taxon>
        <taxon>Azospirillum</taxon>
    </lineage>
</organism>
<evidence type="ECO:0000313" key="1">
    <source>
        <dbReference type="EMBL" id="TWA74156.1"/>
    </source>
</evidence>
<accession>A0A560BNI0</accession>
<comment type="caution">
    <text evidence="1">The sequence shown here is derived from an EMBL/GenBank/DDBJ whole genome shotgun (WGS) entry which is preliminary data.</text>
</comment>
<dbReference type="Proteomes" id="UP000316083">
    <property type="component" value="Unassembled WGS sequence"/>
</dbReference>
<gene>
    <name evidence="1" type="ORF">FBZ82_101171</name>
</gene>
<evidence type="ECO:0000313" key="2">
    <source>
        <dbReference type="Proteomes" id="UP000316083"/>
    </source>
</evidence>
<dbReference type="AlphaFoldDB" id="A0A560BNI0"/>
<dbReference type="RefSeq" id="WP_145671816.1">
    <property type="nucleotide sequence ID" value="NZ_VITF01000001.1"/>
</dbReference>
<protein>
    <submittedName>
        <fullName evidence="1">Uncharacterized protein</fullName>
    </submittedName>
</protein>